<proteinExistence type="predicted"/>
<accession>A0A438J172</accession>
<protein>
    <submittedName>
        <fullName evidence="1">Uncharacterized protein</fullName>
    </submittedName>
</protein>
<evidence type="ECO:0000313" key="1">
    <source>
        <dbReference type="EMBL" id="RVX02684.1"/>
    </source>
</evidence>
<dbReference type="EMBL" id="QGNW01000069">
    <property type="protein sequence ID" value="RVX02684.1"/>
    <property type="molecule type" value="Genomic_DNA"/>
</dbReference>
<organism evidence="1 2">
    <name type="scientific">Vitis vinifera</name>
    <name type="common">Grape</name>
    <dbReference type="NCBI Taxonomy" id="29760"/>
    <lineage>
        <taxon>Eukaryota</taxon>
        <taxon>Viridiplantae</taxon>
        <taxon>Streptophyta</taxon>
        <taxon>Embryophyta</taxon>
        <taxon>Tracheophyta</taxon>
        <taxon>Spermatophyta</taxon>
        <taxon>Magnoliopsida</taxon>
        <taxon>eudicotyledons</taxon>
        <taxon>Gunneridae</taxon>
        <taxon>Pentapetalae</taxon>
        <taxon>rosids</taxon>
        <taxon>Vitales</taxon>
        <taxon>Vitaceae</taxon>
        <taxon>Viteae</taxon>
        <taxon>Vitis</taxon>
    </lineage>
</organism>
<name>A0A438J172_VITVI</name>
<dbReference type="Proteomes" id="UP000288805">
    <property type="component" value="Unassembled WGS sequence"/>
</dbReference>
<evidence type="ECO:0000313" key="2">
    <source>
        <dbReference type="Proteomes" id="UP000288805"/>
    </source>
</evidence>
<reference evidence="1 2" key="1">
    <citation type="journal article" date="2018" name="PLoS Genet.">
        <title>Population sequencing reveals clonal diversity and ancestral inbreeding in the grapevine cultivar Chardonnay.</title>
        <authorList>
            <person name="Roach M.J."/>
            <person name="Johnson D.L."/>
            <person name="Bohlmann J."/>
            <person name="van Vuuren H.J."/>
            <person name="Jones S.J."/>
            <person name="Pretorius I.S."/>
            <person name="Schmidt S.A."/>
            <person name="Borneman A.R."/>
        </authorList>
    </citation>
    <scope>NUCLEOTIDE SEQUENCE [LARGE SCALE GENOMIC DNA]</scope>
    <source>
        <strain evidence="2">cv. Chardonnay</strain>
        <tissue evidence="1">Leaf</tissue>
    </source>
</reference>
<gene>
    <name evidence="1" type="ORF">CK203_016342</name>
</gene>
<sequence>MLFRLLVSDSSLDRHATVALNSEFLIGNSYGEANDSQEIAFDLGVFVGDLNFEEDVSSDDISLEGLQKN</sequence>
<dbReference type="AlphaFoldDB" id="A0A438J172"/>
<comment type="caution">
    <text evidence="1">The sequence shown here is derived from an EMBL/GenBank/DDBJ whole genome shotgun (WGS) entry which is preliminary data.</text>
</comment>